<accession>A0A1G7B2T4</accession>
<dbReference type="RefSeq" id="WP_090147839.1">
    <property type="nucleotide sequence ID" value="NZ_FNAN01000004.1"/>
</dbReference>
<proteinExistence type="predicted"/>
<name>A0A1G7B2T4_9BACT</name>
<sequence>MNIIFPDSNSALLPGAQAVVSMETPGARPTQGIVLDNETVGTQEIVPWGAANNFPQEILKKGRKSTIIPTALKWQANMIARKVIPFMVDFDDDGKEKLSYVRDPEINNFLTSRHFKRYQKESANDIFWFLNIFPEVILSKNRQKITHLLPNDASYCRIGTQNKQGVSEFLYHNANWPNAAYNSEQTDKIRMIDPYEFDLVGWVREQHTKDFKFIYPSSYPTPGNAFYQLAHWDGIRSSGWLDVLEKVPVLKKSLLDNQMTIKYHIQIPNSYWETRFLDLWKKASPDEREAMKKDVVREINRRLVGAENAGIAMATEFGISEIDGKTIEGWKIDVLPDKLKDGAYLADNMEATAHLLYALGLDPTLVGFASKEMGSRSGGSDKRESLLIYYEQLQPYKDVLFEPLDFVAEFNGWKKKYPGLEFRTHQSLLTTLDTGADAKKVPA</sequence>
<gene>
    <name evidence="1" type="ORF">SAMN04487996_10437</name>
</gene>
<dbReference type="AlphaFoldDB" id="A0A1G7B2T4"/>
<dbReference type="EMBL" id="FNAN01000004">
    <property type="protein sequence ID" value="SDE20576.1"/>
    <property type="molecule type" value="Genomic_DNA"/>
</dbReference>
<evidence type="ECO:0000313" key="1">
    <source>
        <dbReference type="EMBL" id="SDE20576.1"/>
    </source>
</evidence>
<organism evidence="1 2">
    <name type="scientific">Dyadobacter soli</name>
    <dbReference type="NCBI Taxonomy" id="659014"/>
    <lineage>
        <taxon>Bacteria</taxon>
        <taxon>Pseudomonadati</taxon>
        <taxon>Bacteroidota</taxon>
        <taxon>Cytophagia</taxon>
        <taxon>Cytophagales</taxon>
        <taxon>Spirosomataceae</taxon>
        <taxon>Dyadobacter</taxon>
    </lineage>
</organism>
<dbReference type="OrthoDB" id="671786at2"/>
<reference evidence="2" key="1">
    <citation type="submission" date="2016-10" db="EMBL/GenBank/DDBJ databases">
        <authorList>
            <person name="Varghese N."/>
            <person name="Submissions S."/>
        </authorList>
    </citation>
    <scope>NUCLEOTIDE SEQUENCE [LARGE SCALE GENOMIC DNA]</scope>
    <source>
        <strain evidence="2">DSM 25329</strain>
    </source>
</reference>
<dbReference type="Proteomes" id="UP000198748">
    <property type="component" value="Unassembled WGS sequence"/>
</dbReference>
<keyword evidence="2" id="KW-1185">Reference proteome</keyword>
<evidence type="ECO:0000313" key="2">
    <source>
        <dbReference type="Proteomes" id="UP000198748"/>
    </source>
</evidence>
<protein>
    <submittedName>
        <fullName evidence="1">Uncharacterized protein</fullName>
    </submittedName>
</protein>
<dbReference type="STRING" id="659014.SAMN04487996_10437"/>